<reference evidence="3" key="2">
    <citation type="journal article" date="2012" name="PLoS ONE">
        <title>A Deeply Branching Thermophilic Bacterium with an Ancient Acetyl-CoA Pathway Dominates a Subsurface Ecosystem.</title>
        <authorList>
            <person name="Takami H."/>
            <person name="Noguchi H."/>
            <person name="Takaki Y."/>
            <person name="Uchiyama I."/>
            <person name="Toyoda A."/>
            <person name="Nishi S."/>
            <person name="Chee G.-J."/>
            <person name="Arai W."/>
            <person name="Nunoura T."/>
            <person name="Itoh T."/>
            <person name="Hattori M."/>
            <person name="Takai K."/>
        </authorList>
    </citation>
    <scope>NUCLEOTIDE SEQUENCE</scope>
</reference>
<keyword evidence="1" id="KW-1133">Transmembrane helix</keyword>
<dbReference type="EMBL" id="AP011729">
    <property type="protein sequence ID" value="BAL55802.1"/>
    <property type="molecule type" value="Genomic_DNA"/>
</dbReference>
<dbReference type="InterPro" id="IPR007044">
    <property type="entry name" value="Cyclodeamin/CycHdrlase"/>
</dbReference>
<feature type="domain" description="Cyclodeaminase/cyclohydrolase" evidence="2">
    <location>
        <begin position="9"/>
        <end position="187"/>
    </location>
</feature>
<dbReference type="AlphaFoldDB" id="H5SI16"/>
<evidence type="ECO:0000256" key="1">
    <source>
        <dbReference type="SAM" id="Phobius"/>
    </source>
</evidence>
<keyword evidence="1" id="KW-0812">Transmembrane</keyword>
<dbReference type="GO" id="GO:0003824">
    <property type="term" value="F:catalytic activity"/>
    <property type="evidence" value="ECO:0007669"/>
    <property type="project" value="InterPro"/>
</dbReference>
<dbReference type="Gene3D" id="1.20.120.680">
    <property type="entry name" value="Formiminotetrahydrofolate cyclodeaminase monomer, up-and-down helical bundle"/>
    <property type="match status" value="1"/>
</dbReference>
<name>H5SI16_9BACT</name>
<gene>
    <name evidence="3" type="ORF">HGMM_F31E01C38</name>
</gene>
<evidence type="ECO:0000259" key="2">
    <source>
        <dbReference type="Pfam" id="PF04961"/>
    </source>
</evidence>
<organism evidence="3">
    <name type="scientific">uncultured Acetothermia bacterium</name>
    <dbReference type="NCBI Taxonomy" id="236499"/>
    <lineage>
        <taxon>Bacteria</taxon>
        <taxon>Candidatus Bipolaricaulota</taxon>
        <taxon>environmental samples</taxon>
    </lineage>
</organism>
<keyword evidence="1" id="KW-0472">Membrane</keyword>
<feature type="transmembrane region" description="Helical" evidence="1">
    <location>
        <begin position="27"/>
        <end position="47"/>
    </location>
</feature>
<reference evidence="3" key="1">
    <citation type="journal article" date="2005" name="Environ. Microbiol.">
        <title>Genetic and functional properties of uncultivated thermophilic crenarchaeotes from a subsurface gold mine as revealed by analysis of genome fragments.</title>
        <authorList>
            <person name="Nunoura T."/>
            <person name="Hirayama H."/>
            <person name="Takami H."/>
            <person name="Oida H."/>
            <person name="Nishi S."/>
            <person name="Shimamura S."/>
            <person name="Suzuki Y."/>
            <person name="Inagaki F."/>
            <person name="Takai K."/>
            <person name="Nealson K.H."/>
            <person name="Horikoshi K."/>
        </authorList>
    </citation>
    <scope>NUCLEOTIDE SEQUENCE</scope>
</reference>
<evidence type="ECO:0000313" key="3">
    <source>
        <dbReference type="EMBL" id="BAL55802.1"/>
    </source>
</evidence>
<protein>
    <submittedName>
        <fullName evidence="3">Formiminotetrahydrofolate cyclodeaminase</fullName>
    </submittedName>
</protein>
<proteinExistence type="predicted"/>
<dbReference type="Pfam" id="PF04961">
    <property type="entry name" value="FTCD_C"/>
    <property type="match status" value="1"/>
</dbReference>
<dbReference type="InterPro" id="IPR036178">
    <property type="entry name" value="Formintransfe-cycloase-like_sf"/>
</dbReference>
<accession>H5SI16</accession>
<sequence>MSLHDESLCALLEKLSAATPTPGGGSAAALVGSVAASLVAMVAGLTVGKRAYQAVEQEMRTVLSEAIRLRDELLELADRDSEAFNAVMAAYRLPKETETDRAAREKAIQAALRGATEVPYQTALRCFRVLELAEVVVARGNKSALSDGGAAAVLAEGALQAALFNVAINLASISDEAFKGEYAHERERLSQQAQAKRQAILRTIAERHE</sequence>
<dbReference type="SUPFAM" id="SSF101262">
    <property type="entry name" value="Methenyltetrahydrofolate cyclohydrolase-like"/>
    <property type="match status" value="1"/>
</dbReference>